<comment type="caution">
    <text evidence="1">The sequence shown here is derived from an EMBL/GenBank/DDBJ whole genome shotgun (WGS) entry which is preliminary data.</text>
</comment>
<feature type="non-terminal residue" evidence="1">
    <location>
        <position position="100"/>
    </location>
</feature>
<sequence length="100" mass="11855">ILLVNLNEEEGDKMLDDDNIELMKKLHENIKALQFQNIIDFKEYIDHPEEKKIYKVLSNQKIVNLVTNPEPEKDKSQNMKKLCQTCKKQLENCEEHLSNK</sequence>
<evidence type="ECO:0000313" key="2">
    <source>
        <dbReference type="Proteomes" id="UP000789759"/>
    </source>
</evidence>
<dbReference type="EMBL" id="CAJVQA010028120">
    <property type="protein sequence ID" value="CAG8793796.1"/>
    <property type="molecule type" value="Genomic_DNA"/>
</dbReference>
<reference evidence="1" key="1">
    <citation type="submission" date="2021-06" db="EMBL/GenBank/DDBJ databases">
        <authorList>
            <person name="Kallberg Y."/>
            <person name="Tangrot J."/>
            <person name="Rosling A."/>
        </authorList>
    </citation>
    <scope>NUCLEOTIDE SEQUENCE</scope>
    <source>
        <strain evidence="1">FL966</strain>
    </source>
</reference>
<accession>A0A9N9P6A9</accession>
<keyword evidence="2" id="KW-1185">Reference proteome</keyword>
<gene>
    <name evidence="1" type="ORF">CPELLU_LOCUS17198</name>
</gene>
<dbReference type="OrthoDB" id="2412924at2759"/>
<organism evidence="1 2">
    <name type="scientific">Cetraspora pellucida</name>
    <dbReference type="NCBI Taxonomy" id="1433469"/>
    <lineage>
        <taxon>Eukaryota</taxon>
        <taxon>Fungi</taxon>
        <taxon>Fungi incertae sedis</taxon>
        <taxon>Mucoromycota</taxon>
        <taxon>Glomeromycotina</taxon>
        <taxon>Glomeromycetes</taxon>
        <taxon>Diversisporales</taxon>
        <taxon>Gigasporaceae</taxon>
        <taxon>Cetraspora</taxon>
    </lineage>
</organism>
<dbReference type="Proteomes" id="UP000789759">
    <property type="component" value="Unassembled WGS sequence"/>
</dbReference>
<name>A0A9N9P6A9_9GLOM</name>
<dbReference type="AlphaFoldDB" id="A0A9N9P6A9"/>
<protein>
    <submittedName>
        <fullName evidence="1">24439_t:CDS:1</fullName>
    </submittedName>
</protein>
<proteinExistence type="predicted"/>
<evidence type="ECO:0000313" key="1">
    <source>
        <dbReference type="EMBL" id="CAG8793796.1"/>
    </source>
</evidence>